<evidence type="ECO:0000256" key="13">
    <source>
        <dbReference type="ARBA" id="ARBA00023319"/>
    </source>
</evidence>
<dbReference type="GO" id="GO:0045499">
    <property type="term" value="F:chemorepellent activity"/>
    <property type="evidence" value="ECO:0007669"/>
    <property type="project" value="TreeGrafter"/>
</dbReference>
<comment type="subcellular location">
    <subcellularLocation>
        <location evidence="1">Cell membrane</location>
        <topology evidence="1">Single-pass type I membrane protein</topology>
    </subcellularLocation>
    <subcellularLocation>
        <location evidence="2">Secreted</location>
    </subcellularLocation>
</comment>
<accession>A0A2D0SR22</accession>
<dbReference type="GeneID" id="108277178"/>
<dbReference type="PROSITE" id="PS01186">
    <property type="entry name" value="EGF_2"/>
    <property type="match status" value="1"/>
</dbReference>
<evidence type="ECO:0000256" key="14">
    <source>
        <dbReference type="ARBA" id="ARBA00034341"/>
    </source>
</evidence>
<evidence type="ECO:0000256" key="12">
    <source>
        <dbReference type="ARBA" id="ARBA00023180"/>
    </source>
</evidence>
<keyword evidence="13" id="KW-0393">Immunoglobulin domain</keyword>
<dbReference type="InterPro" id="IPR040180">
    <property type="entry name" value="Neuregulin"/>
</dbReference>
<keyword evidence="12" id="KW-0325">Glycoprotein</keyword>
<evidence type="ECO:0000256" key="16">
    <source>
        <dbReference type="SAM" id="MobiDB-lite"/>
    </source>
</evidence>
<feature type="transmembrane region" description="Helical" evidence="17">
    <location>
        <begin position="95"/>
        <end position="118"/>
    </location>
</feature>
<dbReference type="GO" id="GO:0030154">
    <property type="term" value="P:cell differentiation"/>
    <property type="evidence" value="ECO:0007669"/>
    <property type="project" value="TreeGrafter"/>
</dbReference>
<dbReference type="GO" id="GO:0005615">
    <property type="term" value="C:extracellular space"/>
    <property type="evidence" value="ECO:0007669"/>
    <property type="project" value="TreeGrafter"/>
</dbReference>
<sequence length="711" mass="77222">MEAAGVEDSSDRLDAPESSASPVDPSSKDLSEAGPEEALEEVKLEEEKPEEEQEVVAEENGDEHRLLGCLGLTAASCCVCVDLEQVRNCVRSEKICILPILACLLSLALCTAGLKWVFVDRIFEYEPPTHLDPKPIGQDPFIIDADPTMGLPVPFSHPTSTQTHLPAATAKIPARPEDDSTASPFAPASPKVTHLGPTSRDTTLLNPASQSTPRSTAEPGRKDTPRQHESNNIVTRTSPTSTTASAKTSSHMTRCKEEEKSYCVNGGECLTVNVTPNSTKHLCRCLQGFTGIRCEIKEPVRVSNQEQAEELYQKRILTITGICIALLVVGIMCVVAYCKTKKQRQKLHDRLRQSLRKRHAMADIGNGPQYPQNLQQPPQSLQLVNQYGSKNTVPAQHVIEKETETSFTLSQYTSQTQPSTAVTASLSQCWSNKKTESVVPDNRSISGVQNSRNGTPSHRGRLNATGGARDVNAYVKNSRETTDSYKESPYSERYVSTVTTPTRLSPVKLLSPATPSSPPSEMSAPLPSLATPSMATSPSGEEERPLLFLTPPRLREKSEPSRAQQLRNSAHYNHGLDDMSPPPSPLHIQEDEQHESMQDDNSIPCAPPTSAPHSPTAMQNPKRTKAGSQNSQDEQSGSSSESSSSESEAEEERMAEDTPFLIQNAGVAGMTVLGLELVDSSRTNAALHLSPQDDLQSRLASIMANQDPIAV</sequence>
<dbReference type="GO" id="GO:0030296">
    <property type="term" value="F:protein tyrosine kinase activator activity"/>
    <property type="evidence" value="ECO:0007669"/>
    <property type="project" value="TreeGrafter"/>
</dbReference>
<evidence type="ECO:0000256" key="15">
    <source>
        <dbReference type="PROSITE-ProRule" id="PRU00076"/>
    </source>
</evidence>
<feature type="compositionally biased region" description="Low complexity" evidence="16">
    <location>
        <begin position="628"/>
        <end position="646"/>
    </location>
</feature>
<evidence type="ECO:0000256" key="4">
    <source>
        <dbReference type="ARBA" id="ARBA00022475"/>
    </source>
</evidence>
<dbReference type="InterPro" id="IPR018250">
    <property type="entry name" value="NRG1"/>
</dbReference>
<dbReference type="STRING" id="7998.ENSIPUP00000002871"/>
<dbReference type="InterPro" id="IPR000742">
    <property type="entry name" value="EGF"/>
</dbReference>
<gene>
    <name evidence="20" type="primary">nrg1</name>
</gene>
<feature type="compositionally biased region" description="Basic and acidic residues" evidence="16">
    <location>
        <begin position="588"/>
        <end position="597"/>
    </location>
</feature>
<dbReference type="SUPFAM" id="SSF57196">
    <property type="entry name" value="EGF/Laminin"/>
    <property type="match status" value="1"/>
</dbReference>
<name>A0A2D0SR22_ICTPU</name>
<keyword evidence="6 15" id="KW-0245">EGF-like domain</keyword>
<evidence type="ECO:0000256" key="2">
    <source>
        <dbReference type="ARBA" id="ARBA00004613"/>
    </source>
</evidence>
<feature type="compositionally biased region" description="Low complexity" evidence="16">
    <location>
        <begin position="235"/>
        <end position="252"/>
    </location>
</feature>
<evidence type="ECO:0000256" key="5">
    <source>
        <dbReference type="ARBA" id="ARBA00022525"/>
    </source>
</evidence>
<dbReference type="PROSITE" id="PS50026">
    <property type="entry name" value="EGF_3"/>
    <property type="match status" value="1"/>
</dbReference>
<protein>
    <recommendedName>
        <fullName evidence="14">Pro-neuregulin-1, membrane-bound isoform</fullName>
    </recommendedName>
</protein>
<comment type="similarity">
    <text evidence="3">Belongs to the neuregulin family.</text>
</comment>
<keyword evidence="8 17" id="KW-1133">Transmembrane helix</keyword>
<keyword evidence="7 17" id="KW-0812">Transmembrane</keyword>
<evidence type="ECO:0000313" key="20">
    <source>
        <dbReference type="RefSeq" id="XP_017345157.1"/>
    </source>
</evidence>
<feature type="region of interest" description="Disordered" evidence="16">
    <location>
        <begin position="1"/>
        <end position="59"/>
    </location>
</feature>
<dbReference type="OrthoDB" id="8747558at2759"/>
<dbReference type="RefSeq" id="XP_017345157.1">
    <property type="nucleotide sequence ID" value="XM_017489668.3"/>
</dbReference>
<dbReference type="GO" id="GO:0048513">
    <property type="term" value="P:animal organ development"/>
    <property type="evidence" value="ECO:0007669"/>
    <property type="project" value="TreeGrafter"/>
</dbReference>
<keyword evidence="4" id="KW-1003">Cell membrane</keyword>
<feature type="transmembrane region" description="Helical" evidence="17">
    <location>
        <begin position="316"/>
        <end position="338"/>
    </location>
</feature>
<feature type="compositionally biased region" description="Polar residues" evidence="16">
    <location>
        <begin position="494"/>
        <end position="503"/>
    </location>
</feature>
<dbReference type="KEGG" id="ipu:108277178"/>
<dbReference type="GO" id="GO:0008083">
    <property type="term" value="F:growth factor activity"/>
    <property type="evidence" value="ECO:0007669"/>
    <property type="project" value="UniProtKB-KW"/>
</dbReference>
<dbReference type="Pfam" id="PF02158">
    <property type="entry name" value="Neuregulin"/>
    <property type="match status" value="1"/>
</dbReference>
<dbReference type="PANTHER" id="PTHR11100:SF7">
    <property type="entry name" value="PRO-NEUREGULIN-1, MEMBRANE-BOUND ISOFORM"/>
    <property type="match status" value="1"/>
</dbReference>
<keyword evidence="10 17" id="KW-0472">Membrane</keyword>
<organism evidence="19 20">
    <name type="scientific">Ictalurus punctatus</name>
    <name type="common">Channel catfish</name>
    <name type="synonym">Silurus punctatus</name>
    <dbReference type="NCBI Taxonomy" id="7998"/>
    <lineage>
        <taxon>Eukaryota</taxon>
        <taxon>Metazoa</taxon>
        <taxon>Chordata</taxon>
        <taxon>Craniata</taxon>
        <taxon>Vertebrata</taxon>
        <taxon>Euteleostomi</taxon>
        <taxon>Actinopterygii</taxon>
        <taxon>Neopterygii</taxon>
        <taxon>Teleostei</taxon>
        <taxon>Ostariophysi</taxon>
        <taxon>Siluriformes</taxon>
        <taxon>Ictaluridae</taxon>
        <taxon>Ictalurus</taxon>
    </lineage>
</organism>
<keyword evidence="9" id="KW-0339">Growth factor</keyword>
<evidence type="ECO:0000256" key="10">
    <source>
        <dbReference type="ARBA" id="ARBA00023136"/>
    </source>
</evidence>
<dbReference type="GO" id="GO:0005886">
    <property type="term" value="C:plasma membrane"/>
    <property type="evidence" value="ECO:0007669"/>
    <property type="project" value="UniProtKB-SubCell"/>
</dbReference>
<proteinExistence type="inferred from homology"/>
<dbReference type="InterPro" id="IPR002154">
    <property type="entry name" value="Neuregulin_C"/>
</dbReference>
<evidence type="ECO:0000256" key="17">
    <source>
        <dbReference type="SAM" id="Phobius"/>
    </source>
</evidence>
<evidence type="ECO:0000256" key="3">
    <source>
        <dbReference type="ARBA" id="ARBA00008216"/>
    </source>
</evidence>
<feature type="compositionally biased region" description="Basic and acidic residues" evidence="16">
    <location>
        <begin position="477"/>
        <end position="490"/>
    </location>
</feature>
<dbReference type="CTD" id="3084"/>
<feature type="compositionally biased region" description="Low complexity" evidence="16">
    <location>
        <begin position="509"/>
        <end position="530"/>
    </location>
</feature>
<evidence type="ECO:0000256" key="11">
    <source>
        <dbReference type="ARBA" id="ARBA00023157"/>
    </source>
</evidence>
<feature type="compositionally biased region" description="Polar residues" evidence="16">
    <location>
        <begin position="561"/>
        <end position="571"/>
    </location>
</feature>
<feature type="compositionally biased region" description="Polar residues" evidence="16">
    <location>
        <begin position="199"/>
        <end position="215"/>
    </location>
</feature>
<reference evidence="19" key="1">
    <citation type="journal article" date="2016" name="Nat. Commun.">
        <title>The channel catfish genome sequence provides insights into the evolution of scale formation in teleosts.</title>
        <authorList>
            <person name="Liu Z."/>
            <person name="Liu S."/>
            <person name="Yao J."/>
            <person name="Bao L."/>
            <person name="Zhang J."/>
            <person name="Li Y."/>
            <person name="Jiang C."/>
            <person name="Sun L."/>
            <person name="Wang R."/>
            <person name="Zhang Y."/>
            <person name="Zhou T."/>
            <person name="Zeng Q."/>
            <person name="Fu Q."/>
            <person name="Gao S."/>
            <person name="Li N."/>
            <person name="Koren S."/>
            <person name="Jiang Y."/>
            <person name="Zimin A."/>
            <person name="Xu P."/>
            <person name="Phillippy A.M."/>
            <person name="Geng X."/>
            <person name="Song L."/>
            <person name="Sun F."/>
            <person name="Li C."/>
            <person name="Wang X."/>
            <person name="Chen A."/>
            <person name="Jin Y."/>
            <person name="Yuan Z."/>
            <person name="Yang Y."/>
            <person name="Tan S."/>
            <person name="Peatman E."/>
            <person name="Lu J."/>
            <person name="Qin Z."/>
            <person name="Dunham R."/>
            <person name="Li Z."/>
            <person name="Sonstegard T."/>
            <person name="Feng J."/>
            <person name="Danzmann R.G."/>
            <person name="Schroeder S."/>
            <person name="Scheffler B."/>
            <person name="Duke M.V."/>
            <person name="Ballard L."/>
            <person name="Kucuktas H."/>
            <person name="Kaltenboeck L."/>
            <person name="Liu H."/>
            <person name="Armbruster J."/>
            <person name="Xie Y."/>
            <person name="Kirby M.L."/>
            <person name="Tian Y."/>
            <person name="Flanagan M.E."/>
            <person name="Mu W."/>
            <person name="Waldbieser G.C."/>
        </authorList>
    </citation>
    <scope>NUCLEOTIDE SEQUENCE [LARGE SCALE GENOMIC DNA]</scope>
    <source>
        <strain evidence="19">SDA103</strain>
    </source>
</reference>
<dbReference type="PROSITE" id="PS00022">
    <property type="entry name" value="EGF_1"/>
    <property type="match status" value="1"/>
</dbReference>
<dbReference type="Proteomes" id="UP000221080">
    <property type="component" value="Chromosome 16"/>
</dbReference>
<reference evidence="20" key="2">
    <citation type="submission" date="2025-08" db="UniProtKB">
        <authorList>
            <consortium name="RefSeq"/>
        </authorList>
    </citation>
    <scope>IDENTIFICATION</scope>
    <source>
        <tissue evidence="20">Blood</tissue>
    </source>
</reference>
<dbReference type="SMART" id="SM00181">
    <property type="entry name" value="EGF"/>
    <property type="match status" value="1"/>
</dbReference>
<evidence type="ECO:0000256" key="1">
    <source>
        <dbReference type="ARBA" id="ARBA00004251"/>
    </source>
</evidence>
<keyword evidence="19" id="KW-1185">Reference proteome</keyword>
<feature type="domain" description="EGF-like" evidence="18">
    <location>
        <begin position="251"/>
        <end position="295"/>
    </location>
</feature>
<evidence type="ECO:0000256" key="6">
    <source>
        <dbReference type="ARBA" id="ARBA00022536"/>
    </source>
</evidence>
<dbReference type="PANTHER" id="PTHR11100">
    <property type="entry name" value="HEREGULIN-NEUREGULIN FAMILY MEMBER"/>
    <property type="match status" value="1"/>
</dbReference>
<dbReference type="GO" id="GO:0007399">
    <property type="term" value="P:nervous system development"/>
    <property type="evidence" value="ECO:0007669"/>
    <property type="project" value="InterPro"/>
</dbReference>
<dbReference type="CDD" id="cd00054">
    <property type="entry name" value="EGF_CA"/>
    <property type="match status" value="1"/>
</dbReference>
<dbReference type="PRINTS" id="PR01089">
    <property type="entry name" value="NEUREGULIN"/>
</dbReference>
<feature type="region of interest" description="Disordered" evidence="16">
    <location>
        <begin position="172"/>
        <end position="252"/>
    </location>
</feature>
<feature type="region of interest" description="Disordered" evidence="16">
    <location>
        <begin position="438"/>
        <end position="656"/>
    </location>
</feature>
<feature type="compositionally biased region" description="Polar residues" evidence="16">
    <location>
        <begin position="443"/>
        <end position="456"/>
    </location>
</feature>
<keyword evidence="11 15" id="KW-1015">Disulfide bond</keyword>
<evidence type="ECO:0000256" key="7">
    <source>
        <dbReference type="ARBA" id="ARBA00022692"/>
    </source>
</evidence>
<keyword evidence="5" id="KW-0964">Secreted</keyword>
<evidence type="ECO:0000313" key="19">
    <source>
        <dbReference type="Proteomes" id="UP000221080"/>
    </source>
</evidence>
<feature type="compositionally biased region" description="Acidic residues" evidence="16">
    <location>
        <begin position="47"/>
        <end position="59"/>
    </location>
</feature>
<evidence type="ECO:0000259" key="18">
    <source>
        <dbReference type="PROSITE" id="PS50026"/>
    </source>
</evidence>
<dbReference type="GO" id="GO:0035556">
    <property type="term" value="P:intracellular signal transduction"/>
    <property type="evidence" value="ECO:0007669"/>
    <property type="project" value="TreeGrafter"/>
</dbReference>
<dbReference type="AlphaFoldDB" id="A0A2D0SR22"/>
<evidence type="ECO:0000256" key="9">
    <source>
        <dbReference type="ARBA" id="ARBA00023030"/>
    </source>
</evidence>
<feature type="compositionally biased region" description="Basic and acidic residues" evidence="16">
    <location>
        <begin position="219"/>
        <end position="229"/>
    </location>
</feature>
<evidence type="ECO:0000256" key="8">
    <source>
        <dbReference type="ARBA" id="ARBA00022989"/>
    </source>
</evidence>
<feature type="disulfide bond" evidence="15">
    <location>
        <begin position="285"/>
        <end position="294"/>
    </location>
</feature>
<comment type="caution">
    <text evidence="15">Lacks conserved residue(s) required for the propagation of feature annotation.</text>
</comment>
<dbReference type="Gene3D" id="2.10.25.10">
    <property type="entry name" value="Laminin"/>
    <property type="match status" value="1"/>
</dbReference>